<dbReference type="PANTHER" id="PTHR23513">
    <property type="entry name" value="INTEGRAL MEMBRANE EFFLUX PROTEIN-RELATED"/>
    <property type="match status" value="1"/>
</dbReference>
<comment type="subcellular location">
    <subcellularLocation>
        <location evidence="1">Cell membrane</location>
        <topology evidence="1">Multi-pass membrane protein</topology>
    </subcellularLocation>
</comment>
<feature type="transmembrane region" description="Helical" evidence="7">
    <location>
        <begin position="293"/>
        <end position="314"/>
    </location>
</feature>
<dbReference type="GO" id="GO:0005886">
    <property type="term" value="C:plasma membrane"/>
    <property type="evidence" value="ECO:0007669"/>
    <property type="project" value="UniProtKB-SubCell"/>
</dbReference>
<name>A0A1H9TMP6_BUTFI</name>
<dbReference type="Proteomes" id="UP000182584">
    <property type="component" value="Unassembled WGS sequence"/>
</dbReference>
<dbReference type="InterPro" id="IPR036259">
    <property type="entry name" value="MFS_trans_sf"/>
</dbReference>
<dbReference type="eggNOG" id="COG2814">
    <property type="taxonomic scope" value="Bacteria"/>
</dbReference>
<evidence type="ECO:0000256" key="3">
    <source>
        <dbReference type="ARBA" id="ARBA00022475"/>
    </source>
</evidence>
<feature type="transmembrane region" description="Helical" evidence="7">
    <location>
        <begin position="354"/>
        <end position="381"/>
    </location>
</feature>
<dbReference type="SUPFAM" id="SSF103473">
    <property type="entry name" value="MFS general substrate transporter"/>
    <property type="match status" value="1"/>
</dbReference>
<feature type="transmembrane region" description="Helical" evidence="7">
    <location>
        <begin position="320"/>
        <end position="342"/>
    </location>
</feature>
<dbReference type="OrthoDB" id="9775268at2"/>
<dbReference type="Pfam" id="PF05977">
    <property type="entry name" value="MFS_3"/>
    <property type="match status" value="1"/>
</dbReference>
<dbReference type="InterPro" id="IPR010290">
    <property type="entry name" value="TM_effector"/>
</dbReference>
<gene>
    <name evidence="8" type="ORF">SAMN04487884_11547</name>
</gene>
<feature type="transmembrane region" description="Helical" evidence="7">
    <location>
        <begin position="263"/>
        <end position="281"/>
    </location>
</feature>
<keyword evidence="5 7" id="KW-1133">Transmembrane helix</keyword>
<evidence type="ECO:0000256" key="4">
    <source>
        <dbReference type="ARBA" id="ARBA00022692"/>
    </source>
</evidence>
<dbReference type="Gene3D" id="1.20.1250.20">
    <property type="entry name" value="MFS general substrate transporter like domains"/>
    <property type="match status" value="1"/>
</dbReference>
<keyword evidence="2" id="KW-0813">Transport</keyword>
<evidence type="ECO:0000256" key="7">
    <source>
        <dbReference type="SAM" id="Phobius"/>
    </source>
</evidence>
<evidence type="ECO:0000256" key="2">
    <source>
        <dbReference type="ARBA" id="ARBA00022448"/>
    </source>
</evidence>
<sequence>MSFKYGKLFRNPNYRKNLASTIVNRFGDSVDAIASSWIVYELTGQASWSAIIYAINRLPTIIVTPLVGPWVENHSKKNIMVVTDLIRAICVGVMATGLLMGFLSAPLIALLNLIISTAEAFRGPASSAFFPMVVDKDSYNEAISLNSSVSSITELIGTGLAAAIIALIGSSGAIYLDMATFVISALLIAWMKIPAETLNTKVSASAGAYLKELKDGFVYCKGKKILVVFAYVALFLNGILVPINSLQTPIVTEVLKGGPELLSIFGIAVTVSMLLGSLLFPVFRKFLNGKKTIIMMIALIITFYLGLVGAAPLYETRYGAAITLLLLSTALGFGISLGNMYINVEMFNVIDRSYLARVSGIGSAISVGITPVTAFVISIVVKFTSTKVIMIMAGIVAFLFGMYMLTSGTKAIVEAERENKESSALADEKSCADKITA</sequence>
<dbReference type="AlphaFoldDB" id="A0A1H9TMP6"/>
<feature type="transmembrane region" description="Helical" evidence="7">
    <location>
        <begin position="85"/>
        <end position="115"/>
    </location>
</feature>
<dbReference type="PANTHER" id="PTHR23513:SF6">
    <property type="entry name" value="MAJOR FACILITATOR SUPERFAMILY ASSOCIATED DOMAIN-CONTAINING PROTEIN"/>
    <property type="match status" value="1"/>
</dbReference>
<organism evidence="8 9">
    <name type="scientific">Butyrivibrio fibrisolvens</name>
    <dbReference type="NCBI Taxonomy" id="831"/>
    <lineage>
        <taxon>Bacteria</taxon>
        <taxon>Bacillati</taxon>
        <taxon>Bacillota</taxon>
        <taxon>Clostridia</taxon>
        <taxon>Lachnospirales</taxon>
        <taxon>Lachnospiraceae</taxon>
        <taxon>Butyrivibrio</taxon>
    </lineage>
</organism>
<keyword evidence="4 7" id="KW-0812">Transmembrane</keyword>
<keyword evidence="6 7" id="KW-0472">Membrane</keyword>
<evidence type="ECO:0000313" key="8">
    <source>
        <dbReference type="EMBL" id="SER97873.1"/>
    </source>
</evidence>
<dbReference type="CDD" id="cd06173">
    <property type="entry name" value="MFS_MefA_like"/>
    <property type="match status" value="1"/>
</dbReference>
<evidence type="ECO:0000313" key="9">
    <source>
        <dbReference type="Proteomes" id="UP000182584"/>
    </source>
</evidence>
<proteinExistence type="predicted"/>
<protein>
    <submittedName>
        <fullName evidence="8">MFS-type transporter involved in bile tolerance, Atg22 family</fullName>
    </submittedName>
</protein>
<evidence type="ECO:0000256" key="5">
    <source>
        <dbReference type="ARBA" id="ARBA00022989"/>
    </source>
</evidence>
<evidence type="ECO:0000256" key="1">
    <source>
        <dbReference type="ARBA" id="ARBA00004651"/>
    </source>
</evidence>
<dbReference type="EMBL" id="FOGJ01000015">
    <property type="protein sequence ID" value="SER97873.1"/>
    <property type="molecule type" value="Genomic_DNA"/>
</dbReference>
<reference evidence="8 9" key="1">
    <citation type="submission" date="2016-10" db="EMBL/GenBank/DDBJ databases">
        <authorList>
            <person name="de Groot N.N."/>
        </authorList>
    </citation>
    <scope>NUCLEOTIDE SEQUENCE [LARGE SCALE GENOMIC DNA]</scope>
    <source>
        <strain evidence="8 9">AR40</strain>
    </source>
</reference>
<feature type="transmembrane region" description="Helical" evidence="7">
    <location>
        <begin position="387"/>
        <end position="405"/>
    </location>
</feature>
<accession>A0A1H9TMP6</accession>
<dbReference type="RefSeq" id="WP_074756629.1">
    <property type="nucleotide sequence ID" value="NZ_FOGJ01000015.1"/>
</dbReference>
<feature type="transmembrane region" description="Helical" evidence="7">
    <location>
        <begin position="160"/>
        <end position="191"/>
    </location>
</feature>
<keyword evidence="3" id="KW-1003">Cell membrane</keyword>
<feature type="transmembrane region" description="Helical" evidence="7">
    <location>
        <begin position="225"/>
        <end position="243"/>
    </location>
</feature>
<evidence type="ECO:0000256" key="6">
    <source>
        <dbReference type="ARBA" id="ARBA00023136"/>
    </source>
</evidence>